<keyword evidence="6 11" id="KW-1133">Transmembrane helix</keyword>
<evidence type="ECO:0000256" key="2">
    <source>
        <dbReference type="ARBA" id="ARBA00022475"/>
    </source>
</evidence>
<keyword evidence="3" id="KW-0716">Sensory transduction</keyword>
<keyword evidence="7 11" id="KW-0472">Membrane</keyword>
<feature type="transmembrane region" description="Helical" evidence="11">
    <location>
        <begin position="261"/>
        <end position="281"/>
    </location>
</feature>
<keyword evidence="2" id="KW-1003">Cell membrane</keyword>
<dbReference type="Pfam" id="PF02949">
    <property type="entry name" value="7tm_6"/>
    <property type="match status" value="2"/>
</dbReference>
<feature type="transmembrane region" description="Helical" evidence="11">
    <location>
        <begin position="443"/>
        <end position="461"/>
    </location>
</feature>
<keyword evidence="13" id="KW-1185">Reference proteome</keyword>
<name>A0A8J6HPF0_TENMO</name>
<evidence type="ECO:0000313" key="13">
    <source>
        <dbReference type="Proteomes" id="UP000719412"/>
    </source>
</evidence>
<feature type="transmembrane region" description="Helical" evidence="11">
    <location>
        <begin position="133"/>
        <end position="152"/>
    </location>
</feature>
<feature type="transmembrane region" description="Helical" evidence="11">
    <location>
        <begin position="74"/>
        <end position="93"/>
    </location>
</feature>
<evidence type="ECO:0000256" key="3">
    <source>
        <dbReference type="ARBA" id="ARBA00022606"/>
    </source>
</evidence>
<feature type="transmembrane region" description="Helical" evidence="11">
    <location>
        <begin position="532"/>
        <end position="552"/>
    </location>
</feature>
<organism evidence="12 13">
    <name type="scientific">Tenebrio molitor</name>
    <name type="common">Yellow mealworm beetle</name>
    <dbReference type="NCBI Taxonomy" id="7067"/>
    <lineage>
        <taxon>Eukaryota</taxon>
        <taxon>Metazoa</taxon>
        <taxon>Ecdysozoa</taxon>
        <taxon>Arthropoda</taxon>
        <taxon>Hexapoda</taxon>
        <taxon>Insecta</taxon>
        <taxon>Pterygota</taxon>
        <taxon>Neoptera</taxon>
        <taxon>Endopterygota</taxon>
        <taxon>Coleoptera</taxon>
        <taxon>Polyphaga</taxon>
        <taxon>Cucujiformia</taxon>
        <taxon>Tenebrionidae</taxon>
        <taxon>Tenebrio</taxon>
    </lineage>
</organism>
<keyword evidence="8" id="KW-0675">Receptor</keyword>
<comment type="caution">
    <text evidence="12">The sequence shown here is derived from an EMBL/GenBank/DDBJ whole genome shotgun (WGS) entry which is preliminary data.</text>
</comment>
<protein>
    <submittedName>
        <fullName evidence="12">Uncharacterized protein</fullName>
    </submittedName>
</protein>
<comment type="subcellular location">
    <subcellularLocation>
        <location evidence="1">Cell membrane</location>
        <topology evidence="1">Multi-pass membrane protein</topology>
    </subcellularLocation>
</comment>
<gene>
    <name evidence="12" type="ORF">GEV33_004436</name>
</gene>
<keyword evidence="5" id="KW-0552">Olfaction</keyword>
<dbReference type="GO" id="GO:0005549">
    <property type="term" value="F:odorant binding"/>
    <property type="evidence" value="ECO:0007669"/>
    <property type="project" value="InterPro"/>
</dbReference>
<evidence type="ECO:0000256" key="1">
    <source>
        <dbReference type="ARBA" id="ARBA00004651"/>
    </source>
</evidence>
<evidence type="ECO:0000256" key="11">
    <source>
        <dbReference type="SAM" id="Phobius"/>
    </source>
</evidence>
<sequence>MIFTIRDYDLRNAFETERNLLLWSGFYPRRDNKLNFAYVVSAILNLFVAYGQLFSMVVQMAIDRHDLSKLTETLLFFMTHFTFLCKLSNFLYYKRKLFEIEDLLAESIFYGFPYERLELVKNKVDSCKLIAKIFRILCVLVVLFYTLVPYLDDKEDMTLPLPGWLPYDTKKYYYPTVVFQVMSVSVSAYNNSSIDVLTCMLITVASAHFDILKENLKGIDYKTGKSNSAEAIRTNFKHCVSHHKKIVQFVSQIEDVFSKGIFLQFFASIIVICFTGFQMIVEYDLRNVFQTERSLLTFSGFYPRRDKKYSFLYIFSASVNLLCSYLQLLSMLGQMVVDKNNLSKLTDTLLFFMTHFAFLCKLTNFGYYRWHLLVVEDSLIDAVFYEISHTELLKSKVQSCKLVARIFRILCILCIIFYAVIPCLGEERVLPLPGWLPYDTTKYYYETVFFQLLSICISAYNNSSIDILTWKLITIASAQFDILKENLKNIFYKSEGEDDTKCIEICFKNCVKHHNEIINLVNSIEFMFSKGIFLQFFASVIIICFTGFQMIVVPIPSIEFTFLIMYLSCMMCQVAMYCWYGHDVMMTGKPKIPKKVLKKYTRGPGINKAGIKTNIHKQRLEQKEETIKFSIQQAARAEVLLTEEGGYLEADPVVYLYLGQENPILMLWKLIHSKLSHKEEKLKLRRCLKSPKQKVPLGRRYYAILSVLGEGEQEWTTLWVGDPGLAVDRVVVGCLVRTVSHATRSAFNHMGVKVLLEEHSPTSVAIGQRRRPNRRKQRDFSSGSVCPGSEIGVNYSESFSHLTHGTVGRRTDRTVLLICSPNLKEAVFIEFIRPCLGVLLPRKLKWKSTTIGTSHRRVDPLVQIDTSVAEKRKLPRVDKRLVHIFRAFSRSDSLCLASKQARLISFCVNKLRYPTKETNEINRGVVANDATSSAFRQKRDSLRG</sequence>
<dbReference type="InterPro" id="IPR004117">
    <property type="entry name" value="7tm6_olfct_rcpt"/>
</dbReference>
<evidence type="ECO:0000256" key="5">
    <source>
        <dbReference type="ARBA" id="ARBA00022725"/>
    </source>
</evidence>
<evidence type="ECO:0000256" key="4">
    <source>
        <dbReference type="ARBA" id="ARBA00022692"/>
    </source>
</evidence>
<keyword evidence="9" id="KW-0807">Transducer</keyword>
<dbReference type="PANTHER" id="PTHR21137:SF35">
    <property type="entry name" value="ODORANT RECEPTOR 19A-RELATED"/>
    <property type="match status" value="1"/>
</dbReference>
<feature type="transmembrane region" description="Helical" evidence="11">
    <location>
        <begin position="558"/>
        <end position="580"/>
    </location>
</feature>
<dbReference type="Proteomes" id="UP000719412">
    <property type="component" value="Unassembled WGS sequence"/>
</dbReference>
<feature type="transmembrane region" description="Helical" evidence="11">
    <location>
        <begin position="349"/>
        <end position="368"/>
    </location>
</feature>
<dbReference type="PANTHER" id="PTHR21137">
    <property type="entry name" value="ODORANT RECEPTOR"/>
    <property type="match status" value="1"/>
</dbReference>
<feature type="compositionally biased region" description="Basic residues" evidence="10">
    <location>
        <begin position="768"/>
        <end position="777"/>
    </location>
</feature>
<evidence type="ECO:0000256" key="7">
    <source>
        <dbReference type="ARBA" id="ARBA00023136"/>
    </source>
</evidence>
<feature type="transmembrane region" description="Helical" evidence="11">
    <location>
        <begin position="402"/>
        <end position="421"/>
    </location>
</feature>
<reference evidence="12" key="2">
    <citation type="submission" date="2021-08" db="EMBL/GenBank/DDBJ databases">
        <authorList>
            <person name="Eriksson T."/>
        </authorList>
    </citation>
    <scope>NUCLEOTIDE SEQUENCE</scope>
    <source>
        <strain evidence="12">Stoneville</strain>
        <tissue evidence="12">Whole head</tissue>
    </source>
</reference>
<accession>A0A8J6HPF0</accession>
<keyword evidence="4 11" id="KW-0812">Transmembrane</keyword>
<proteinExistence type="predicted"/>
<dbReference type="GO" id="GO:0005886">
    <property type="term" value="C:plasma membrane"/>
    <property type="evidence" value="ECO:0007669"/>
    <property type="project" value="UniProtKB-SubCell"/>
</dbReference>
<reference evidence="12" key="1">
    <citation type="journal article" date="2020" name="J Insects Food Feed">
        <title>The yellow mealworm (Tenebrio molitor) genome: a resource for the emerging insects as food and feed industry.</title>
        <authorList>
            <person name="Eriksson T."/>
            <person name="Andere A."/>
            <person name="Kelstrup H."/>
            <person name="Emery V."/>
            <person name="Picard C."/>
        </authorList>
    </citation>
    <scope>NUCLEOTIDE SEQUENCE</scope>
    <source>
        <strain evidence="12">Stoneville</strain>
        <tissue evidence="12">Whole head</tissue>
    </source>
</reference>
<evidence type="ECO:0000256" key="9">
    <source>
        <dbReference type="ARBA" id="ARBA00023224"/>
    </source>
</evidence>
<dbReference type="AlphaFoldDB" id="A0A8J6HPF0"/>
<evidence type="ECO:0000256" key="6">
    <source>
        <dbReference type="ARBA" id="ARBA00022989"/>
    </source>
</evidence>
<evidence type="ECO:0000256" key="10">
    <source>
        <dbReference type="SAM" id="MobiDB-lite"/>
    </source>
</evidence>
<feature type="region of interest" description="Disordered" evidence="10">
    <location>
        <begin position="765"/>
        <end position="785"/>
    </location>
</feature>
<dbReference type="GO" id="GO:0007165">
    <property type="term" value="P:signal transduction"/>
    <property type="evidence" value="ECO:0007669"/>
    <property type="project" value="UniProtKB-KW"/>
</dbReference>
<feature type="transmembrane region" description="Helical" evidence="11">
    <location>
        <begin position="311"/>
        <end position="329"/>
    </location>
</feature>
<evidence type="ECO:0000313" key="12">
    <source>
        <dbReference type="EMBL" id="KAH0818355.1"/>
    </source>
</evidence>
<dbReference type="EMBL" id="JABDTM020017837">
    <property type="protein sequence ID" value="KAH0818355.1"/>
    <property type="molecule type" value="Genomic_DNA"/>
</dbReference>
<evidence type="ECO:0000256" key="8">
    <source>
        <dbReference type="ARBA" id="ARBA00023170"/>
    </source>
</evidence>
<dbReference type="GO" id="GO:0004984">
    <property type="term" value="F:olfactory receptor activity"/>
    <property type="evidence" value="ECO:0007669"/>
    <property type="project" value="InterPro"/>
</dbReference>
<feature type="transmembrane region" description="Helical" evidence="11">
    <location>
        <begin position="36"/>
        <end position="62"/>
    </location>
</feature>